<organism evidence="1 2">
    <name type="scientific">Sarocladium strictum</name>
    <name type="common">Black bundle disease fungus</name>
    <name type="synonym">Acremonium strictum</name>
    <dbReference type="NCBI Taxonomy" id="5046"/>
    <lineage>
        <taxon>Eukaryota</taxon>
        <taxon>Fungi</taxon>
        <taxon>Dikarya</taxon>
        <taxon>Ascomycota</taxon>
        <taxon>Pezizomycotina</taxon>
        <taxon>Sordariomycetes</taxon>
        <taxon>Hypocreomycetidae</taxon>
        <taxon>Hypocreales</taxon>
        <taxon>Sarocladiaceae</taxon>
        <taxon>Sarocladium</taxon>
    </lineage>
</organism>
<dbReference type="AlphaFoldDB" id="A0AA39GFP7"/>
<dbReference type="PANTHER" id="PTHR34071">
    <property type="entry name" value="5-NITROIMIDAZOLE ANTIBIOTICS RESISTANCE PROTEIN, NIMA-FAMILY-RELATED PROTEIN-RELATED"/>
    <property type="match status" value="1"/>
</dbReference>
<sequence length="279" mass="30856">MGRYELEYPKDANNTVKRHNERGWSIKPAQSLYHHHLTDSPAAAIYALKTIHSLVNASPLLHISFTPPDSAFPTILPMIGQMGSFDRPSASISDPLDLYIHGYVSSRVMKVARSGKGLPVCVAVSFVDGYVLALSAFNHSYNYRSAVLFGHATIVEDQDEKLYALELITDGFLPGRWNNTRLPPLGAEMQSTSVLKVKIESGSAKFRDGQASDDKHDLENETALNSTWTGVIPIHQTYGDPIASSYNRVEFPGYATEFIEESNKENKEHCVKAAENKGN</sequence>
<protein>
    <submittedName>
        <fullName evidence="1">Uncharacterized protein</fullName>
    </submittedName>
</protein>
<dbReference type="InterPro" id="IPR012349">
    <property type="entry name" value="Split_barrel_FMN-bd"/>
</dbReference>
<accession>A0AA39GFP7</accession>
<comment type="caution">
    <text evidence="1">The sequence shown here is derived from an EMBL/GenBank/DDBJ whole genome shotgun (WGS) entry which is preliminary data.</text>
</comment>
<dbReference type="EMBL" id="JAPDFR010000007">
    <property type="protein sequence ID" value="KAK0385242.1"/>
    <property type="molecule type" value="Genomic_DNA"/>
</dbReference>
<reference evidence="1" key="1">
    <citation type="submission" date="2022-10" db="EMBL/GenBank/DDBJ databases">
        <title>Determination and structural analysis of whole genome sequence of Sarocladium strictum F4-1.</title>
        <authorList>
            <person name="Hu L."/>
            <person name="Jiang Y."/>
        </authorList>
    </citation>
    <scope>NUCLEOTIDE SEQUENCE</scope>
    <source>
        <strain evidence="1">F4-1</strain>
    </source>
</reference>
<dbReference type="PANTHER" id="PTHR34071:SF2">
    <property type="entry name" value="FLAVIN-NUCLEOTIDE-BINDING PROTEIN"/>
    <property type="match status" value="1"/>
</dbReference>
<dbReference type="Pfam" id="PF12900">
    <property type="entry name" value="Pyridox_ox_2"/>
    <property type="match status" value="1"/>
</dbReference>
<dbReference type="InterPro" id="IPR024747">
    <property type="entry name" value="Pyridox_Oxase-rel"/>
</dbReference>
<gene>
    <name evidence="1" type="ORF">NLU13_7718</name>
</gene>
<name>A0AA39GFP7_SARSR</name>
<evidence type="ECO:0000313" key="2">
    <source>
        <dbReference type="Proteomes" id="UP001175261"/>
    </source>
</evidence>
<dbReference type="SUPFAM" id="SSF50475">
    <property type="entry name" value="FMN-binding split barrel"/>
    <property type="match status" value="1"/>
</dbReference>
<dbReference type="Gene3D" id="2.30.110.10">
    <property type="entry name" value="Electron Transport, Fmn-binding Protein, Chain A"/>
    <property type="match status" value="1"/>
</dbReference>
<proteinExistence type="predicted"/>
<evidence type="ECO:0000313" key="1">
    <source>
        <dbReference type="EMBL" id="KAK0385242.1"/>
    </source>
</evidence>
<dbReference type="Proteomes" id="UP001175261">
    <property type="component" value="Unassembled WGS sequence"/>
</dbReference>
<keyword evidence="2" id="KW-1185">Reference proteome</keyword>